<feature type="compositionally biased region" description="Low complexity" evidence="3">
    <location>
        <begin position="19"/>
        <end position="28"/>
    </location>
</feature>
<evidence type="ECO:0000259" key="4">
    <source>
        <dbReference type="Pfam" id="PF00561"/>
    </source>
</evidence>
<comment type="similarity">
    <text evidence="1">Belongs to the peptidase S33 family.</text>
</comment>
<feature type="compositionally biased region" description="Basic and acidic residues" evidence="3">
    <location>
        <begin position="30"/>
        <end position="41"/>
    </location>
</feature>
<dbReference type="Proteomes" id="UP000581206">
    <property type="component" value="Unassembled WGS sequence"/>
</dbReference>
<dbReference type="PANTHER" id="PTHR43248">
    <property type="entry name" value="2-SUCCINYL-6-HYDROXY-2,4-CYCLOHEXADIENE-1-CARBOXYLATE SYNTHASE"/>
    <property type="match status" value="1"/>
</dbReference>
<reference evidence="5 6" key="1">
    <citation type="submission" date="2020-04" db="EMBL/GenBank/DDBJ databases">
        <title>MicrobeNet Type strains.</title>
        <authorList>
            <person name="Nicholson A.C."/>
        </authorList>
    </citation>
    <scope>NUCLEOTIDE SEQUENCE [LARGE SCALE GENOMIC DNA]</scope>
    <source>
        <strain evidence="5 6">ATCC BAA-788</strain>
    </source>
</reference>
<dbReference type="InterPro" id="IPR002410">
    <property type="entry name" value="Peptidase_S33"/>
</dbReference>
<dbReference type="PRINTS" id="PR00793">
    <property type="entry name" value="PROAMNOPTASE"/>
</dbReference>
<sequence>MGAAYAGAVTADPAPIPAPSAASGSPRSGQHRDLPPHRVREHRLTVPVDHADPARFGSIELFARELVDPARDGEDLPLLLFLQGGPGGAGPRPLGGGWWTTALRTHRVVLLDQRGTGRSSRIDGRTVAAMDPAVAAEYLACFRADAIVQDAELVRRAVYGGRRWATLGQSYGGFCTLTYLSRHPEALTSCYVTGGLPGTTATAEDVYARTFTRQLARNRAFATRYPEDQRLLDALADRLAVGDVRLPNGDVFHVERLRTLGMSFGMSTGVDALHWALDTIDLGPDGVPSPAFLQWAQTETGFDANPLYLTLQEVIYHQGERSGGWAAEQERDRRPAFAADARPLALTGEAAFSWMFRDVAALRPFQAAAELLAARTSWPALYDLDRLAANEVPLAAVQYLDDPYVDIDLALDTAAAIGNAQVWATNEYLHDGLRVAGDVILPRLFDLAAGRWTVTGR</sequence>
<evidence type="ECO:0000313" key="5">
    <source>
        <dbReference type="EMBL" id="NKY23919.1"/>
    </source>
</evidence>
<dbReference type="InterPro" id="IPR029058">
    <property type="entry name" value="AB_hydrolase_fold"/>
</dbReference>
<protein>
    <submittedName>
        <fullName evidence="5">Alpha/beta hydrolase</fullName>
    </submittedName>
</protein>
<dbReference type="SUPFAM" id="SSF53474">
    <property type="entry name" value="alpha/beta-Hydrolases"/>
    <property type="match status" value="1"/>
</dbReference>
<dbReference type="AlphaFoldDB" id="A0A7X6R045"/>
<evidence type="ECO:0000256" key="3">
    <source>
        <dbReference type="SAM" id="MobiDB-lite"/>
    </source>
</evidence>
<keyword evidence="6" id="KW-1185">Reference proteome</keyword>
<dbReference type="InterPro" id="IPR000073">
    <property type="entry name" value="AB_hydrolase_1"/>
</dbReference>
<evidence type="ECO:0000256" key="1">
    <source>
        <dbReference type="ARBA" id="ARBA00010088"/>
    </source>
</evidence>
<comment type="caution">
    <text evidence="5">The sequence shown here is derived from an EMBL/GenBank/DDBJ whole genome shotgun (WGS) entry which is preliminary data.</text>
</comment>
<dbReference type="PANTHER" id="PTHR43248:SF2">
    <property type="entry name" value="PROLYL AMINOPEPTIDASE"/>
    <property type="match status" value="1"/>
</dbReference>
<dbReference type="Pfam" id="PF00561">
    <property type="entry name" value="Abhydrolase_1"/>
    <property type="match status" value="1"/>
</dbReference>
<evidence type="ECO:0000313" key="6">
    <source>
        <dbReference type="Proteomes" id="UP000581206"/>
    </source>
</evidence>
<dbReference type="GO" id="GO:0004177">
    <property type="term" value="F:aminopeptidase activity"/>
    <property type="evidence" value="ECO:0007669"/>
    <property type="project" value="UniProtKB-EC"/>
</dbReference>
<evidence type="ECO:0000256" key="2">
    <source>
        <dbReference type="ARBA" id="ARBA00022801"/>
    </source>
</evidence>
<name>A0A7X6R045_9CELL</name>
<dbReference type="Gene3D" id="3.40.50.1820">
    <property type="entry name" value="alpha/beta hydrolase"/>
    <property type="match status" value="1"/>
</dbReference>
<keyword evidence="2 5" id="KW-0378">Hydrolase</keyword>
<proteinExistence type="inferred from homology"/>
<dbReference type="InterPro" id="IPR051601">
    <property type="entry name" value="Serine_prot/Carboxylest_S33"/>
</dbReference>
<feature type="region of interest" description="Disordered" evidence="3">
    <location>
        <begin position="1"/>
        <end position="41"/>
    </location>
</feature>
<accession>A0A7X6R045</accession>
<organism evidence="5 6">
    <name type="scientific">Cellulomonas denverensis</name>
    <dbReference type="NCBI Taxonomy" id="264297"/>
    <lineage>
        <taxon>Bacteria</taxon>
        <taxon>Bacillati</taxon>
        <taxon>Actinomycetota</taxon>
        <taxon>Actinomycetes</taxon>
        <taxon>Micrococcales</taxon>
        <taxon>Cellulomonadaceae</taxon>
        <taxon>Cellulomonas</taxon>
    </lineage>
</organism>
<dbReference type="EMBL" id="JAAXOX010000010">
    <property type="protein sequence ID" value="NKY23919.1"/>
    <property type="molecule type" value="Genomic_DNA"/>
</dbReference>
<gene>
    <name evidence="5" type="ORF">HGA03_14705</name>
</gene>
<feature type="domain" description="AB hydrolase-1" evidence="4">
    <location>
        <begin position="77"/>
        <end position="225"/>
    </location>
</feature>
<dbReference type="GO" id="GO:0006508">
    <property type="term" value="P:proteolysis"/>
    <property type="evidence" value="ECO:0007669"/>
    <property type="project" value="InterPro"/>
</dbReference>